<dbReference type="GO" id="GO:0016787">
    <property type="term" value="F:hydrolase activity"/>
    <property type="evidence" value="ECO:0007669"/>
    <property type="project" value="UniProtKB-KW"/>
</dbReference>
<dbReference type="SUPFAM" id="SSF56281">
    <property type="entry name" value="Metallo-hydrolase/oxidoreductase"/>
    <property type="match status" value="1"/>
</dbReference>
<dbReference type="SMART" id="SM00849">
    <property type="entry name" value="Lactamase_B"/>
    <property type="match status" value="1"/>
</dbReference>
<protein>
    <submittedName>
        <fullName evidence="6">Hydrolase</fullName>
    </submittedName>
</protein>
<keyword evidence="3 6" id="KW-0378">Hydrolase</keyword>
<dbReference type="InterPro" id="IPR001279">
    <property type="entry name" value="Metallo-B-lactamas"/>
</dbReference>
<evidence type="ECO:0000259" key="5">
    <source>
        <dbReference type="SMART" id="SM00849"/>
    </source>
</evidence>
<reference evidence="7" key="1">
    <citation type="submission" date="2015-03" db="EMBL/GenBank/DDBJ databases">
        <title>Luteipulveratus halotolerans sp. nov., a novel actinobacterium (Dermacoccaceae) from Sarawak, Malaysia.</title>
        <authorList>
            <person name="Juboi H."/>
            <person name="Basik A."/>
            <person name="Shamsul S.S."/>
            <person name="Arnold P."/>
            <person name="Schmitt E.K."/>
            <person name="Sanglier J.-J."/>
            <person name="Yeo T."/>
        </authorList>
    </citation>
    <scope>NUCLEOTIDE SEQUENCE [LARGE SCALE GENOMIC DNA]</scope>
    <source>
        <strain evidence="7">C296001</strain>
    </source>
</reference>
<sequence length="237" mass="25298">MLTVAFPAAAMGTNCYVLATGRGQECLVVDPGIGVEPQLREVLAELALKPTAVLLTHGHLDHTYSVTPVCGGERAAYIHTDDRYRLKNPYDQVSAPLLAMLEQQFGKADTWREPEDVREITDGETLDLAGLTIGVRHAPGHTEGSVMFSLDEVPDGLPDEAEVSSSLLAGDVLFAGSIGRTDLPGGDAQAMQRSLRDVVVPLPDTTLVLPGHGPATTIAHERVTNPYLSEIQGRPEA</sequence>
<dbReference type="InterPro" id="IPR036866">
    <property type="entry name" value="RibonucZ/Hydroxyglut_hydro"/>
</dbReference>
<gene>
    <name evidence="6" type="ORF">VV01_08335</name>
</gene>
<dbReference type="PANTHER" id="PTHR46233:SF3">
    <property type="entry name" value="HYDROXYACYLGLUTATHIONE HYDROLASE GLOC"/>
    <property type="match status" value="1"/>
</dbReference>
<evidence type="ECO:0000256" key="2">
    <source>
        <dbReference type="ARBA" id="ARBA00022723"/>
    </source>
</evidence>
<evidence type="ECO:0000313" key="7">
    <source>
        <dbReference type="Proteomes" id="UP000037397"/>
    </source>
</evidence>
<dbReference type="CDD" id="cd06262">
    <property type="entry name" value="metallo-hydrolase-like_MBL-fold"/>
    <property type="match status" value="1"/>
</dbReference>
<evidence type="ECO:0000256" key="4">
    <source>
        <dbReference type="ARBA" id="ARBA00022833"/>
    </source>
</evidence>
<keyword evidence="7" id="KW-1185">Reference proteome</keyword>
<accession>A0A0L6CHS5</accession>
<dbReference type="PANTHER" id="PTHR46233">
    <property type="entry name" value="HYDROXYACYLGLUTATHIONE HYDROLASE GLOC"/>
    <property type="match status" value="1"/>
</dbReference>
<feature type="domain" description="Metallo-beta-lactamase" evidence="5">
    <location>
        <begin position="12"/>
        <end position="212"/>
    </location>
</feature>
<name>A0A0L6CHS5_9MICO</name>
<dbReference type="EMBL" id="LAIR01000002">
    <property type="protein sequence ID" value="KNX37150.1"/>
    <property type="molecule type" value="Genomic_DNA"/>
</dbReference>
<dbReference type="GO" id="GO:0046872">
    <property type="term" value="F:metal ion binding"/>
    <property type="evidence" value="ECO:0007669"/>
    <property type="project" value="UniProtKB-KW"/>
</dbReference>
<dbReference type="STRING" id="1631356.VV01_08335"/>
<comment type="caution">
    <text evidence="6">The sequence shown here is derived from an EMBL/GenBank/DDBJ whole genome shotgun (WGS) entry which is preliminary data.</text>
</comment>
<dbReference type="AlphaFoldDB" id="A0A0L6CHS5"/>
<dbReference type="RefSeq" id="WP_050669479.1">
    <property type="nucleotide sequence ID" value="NZ_LAIR01000002.1"/>
</dbReference>
<evidence type="ECO:0000256" key="1">
    <source>
        <dbReference type="ARBA" id="ARBA00001947"/>
    </source>
</evidence>
<keyword evidence="2" id="KW-0479">Metal-binding</keyword>
<dbReference type="PATRIC" id="fig|1631356.3.peg.1618"/>
<comment type="cofactor">
    <cofactor evidence="1">
        <name>Zn(2+)</name>
        <dbReference type="ChEBI" id="CHEBI:29105"/>
    </cofactor>
</comment>
<organism evidence="6 7">
    <name type="scientific">Luteipulveratus halotolerans</name>
    <dbReference type="NCBI Taxonomy" id="1631356"/>
    <lineage>
        <taxon>Bacteria</taxon>
        <taxon>Bacillati</taxon>
        <taxon>Actinomycetota</taxon>
        <taxon>Actinomycetes</taxon>
        <taxon>Micrococcales</taxon>
        <taxon>Dermacoccaceae</taxon>
        <taxon>Luteipulveratus</taxon>
    </lineage>
</organism>
<keyword evidence="4" id="KW-0862">Zinc</keyword>
<proteinExistence type="predicted"/>
<dbReference type="OrthoDB" id="2971563at2"/>
<dbReference type="InterPro" id="IPR051453">
    <property type="entry name" value="MBL_Glyoxalase_II"/>
</dbReference>
<evidence type="ECO:0000313" key="6">
    <source>
        <dbReference type="EMBL" id="KNX37150.1"/>
    </source>
</evidence>
<dbReference type="Pfam" id="PF00753">
    <property type="entry name" value="Lactamase_B"/>
    <property type="match status" value="1"/>
</dbReference>
<dbReference type="Gene3D" id="3.60.15.10">
    <property type="entry name" value="Ribonuclease Z/Hydroxyacylglutathione hydrolase-like"/>
    <property type="match status" value="1"/>
</dbReference>
<evidence type="ECO:0000256" key="3">
    <source>
        <dbReference type="ARBA" id="ARBA00022801"/>
    </source>
</evidence>
<dbReference type="Proteomes" id="UP000037397">
    <property type="component" value="Unassembled WGS sequence"/>
</dbReference>